<accession>A0A409VSJ9</accession>
<gene>
    <name evidence="1" type="ORF">CVT25_006957</name>
</gene>
<keyword evidence="2" id="KW-1185">Reference proteome</keyword>
<reference evidence="1 2" key="1">
    <citation type="journal article" date="2018" name="Evol. Lett.">
        <title>Horizontal gene cluster transfer increased hallucinogenic mushroom diversity.</title>
        <authorList>
            <person name="Reynolds H.T."/>
            <person name="Vijayakumar V."/>
            <person name="Gluck-Thaler E."/>
            <person name="Korotkin H.B."/>
            <person name="Matheny P.B."/>
            <person name="Slot J.C."/>
        </authorList>
    </citation>
    <scope>NUCLEOTIDE SEQUENCE [LARGE SCALE GENOMIC DNA]</scope>
    <source>
        <strain evidence="1 2">2631</strain>
    </source>
</reference>
<dbReference type="Proteomes" id="UP000283269">
    <property type="component" value="Unassembled WGS sequence"/>
</dbReference>
<proteinExistence type="predicted"/>
<protein>
    <submittedName>
        <fullName evidence="1">Uncharacterized protein</fullName>
    </submittedName>
</protein>
<dbReference type="EMBL" id="NHYD01003939">
    <property type="protein sequence ID" value="PPQ69241.1"/>
    <property type="molecule type" value="Genomic_DNA"/>
</dbReference>
<name>A0A409VSJ9_PSICY</name>
<organism evidence="1 2">
    <name type="scientific">Psilocybe cyanescens</name>
    <dbReference type="NCBI Taxonomy" id="93625"/>
    <lineage>
        <taxon>Eukaryota</taxon>
        <taxon>Fungi</taxon>
        <taxon>Dikarya</taxon>
        <taxon>Basidiomycota</taxon>
        <taxon>Agaricomycotina</taxon>
        <taxon>Agaricomycetes</taxon>
        <taxon>Agaricomycetidae</taxon>
        <taxon>Agaricales</taxon>
        <taxon>Agaricineae</taxon>
        <taxon>Strophariaceae</taxon>
        <taxon>Psilocybe</taxon>
    </lineage>
</organism>
<evidence type="ECO:0000313" key="1">
    <source>
        <dbReference type="EMBL" id="PPQ69241.1"/>
    </source>
</evidence>
<comment type="caution">
    <text evidence="1">The sequence shown here is derived from an EMBL/GenBank/DDBJ whole genome shotgun (WGS) entry which is preliminary data.</text>
</comment>
<dbReference type="InParanoid" id="A0A409VSJ9"/>
<sequence length="72" mass="8226">MSTAIVTLAAQSHLLSKAESDRRNSVRLRRTLAKDAEFIGGENMSLEAYYQSYKHWHLNKFEQLTKELVDAG</sequence>
<dbReference type="AlphaFoldDB" id="A0A409VSJ9"/>
<evidence type="ECO:0000313" key="2">
    <source>
        <dbReference type="Proteomes" id="UP000283269"/>
    </source>
</evidence>